<feature type="chain" id="PRO_5022959000" description="Secreted protein" evidence="1">
    <location>
        <begin position="18"/>
        <end position="87"/>
    </location>
</feature>
<proteinExistence type="predicted"/>
<feature type="signal peptide" evidence="1">
    <location>
        <begin position="1"/>
        <end position="17"/>
    </location>
</feature>
<dbReference type="Proteomes" id="UP000324222">
    <property type="component" value="Unassembled WGS sequence"/>
</dbReference>
<sequence>MVVQVSLFLCLLTNLAARRSLPDKLSHRVLPTSWWYVFLNFNVELPVCQSSHSIHHSYLSPMLTNMLASSVLRRISIEKMCKIWGFK</sequence>
<protein>
    <recommendedName>
        <fullName evidence="4">Secreted protein</fullName>
    </recommendedName>
</protein>
<comment type="caution">
    <text evidence="2">The sequence shown here is derived from an EMBL/GenBank/DDBJ whole genome shotgun (WGS) entry which is preliminary data.</text>
</comment>
<accession>A0A5B7GTU5</accession>
<organism evidence="2 3">
    <name type="scientific">Portunus trituberculatus</name>
    <name type="common">Swimming crab</name>
    <name type="synonym">Neptunus trituberculatus</name>
    <dbReference type="NCBI Taxonomy" id="210409"/>
    <lineage>
        <taxon>Eukaryota</taxon>
        <taxon>Metazoa</taxon>
        <taxon>Ecdysozoa</taxon>
        <taxon>Arthropoda</taxon>
        <taxon>Crustacea</taxon>
        <taxon>Multicrustacea</taxon>
        <taxon>Malacostraca</taxon>
        <taxon>Eumalacostraca</taxon>
        <taxon>Eucarida</taxon>
        <taxon>Decapoda</taxon>
        <taxon>Pleocyemata</taxon>
        <taxon>Brachyura</taxon>
        <taxon>Eubrachyura</taxon>
        <taxon>Portunoidea</taxon>
        <taxon>Portunidae</taxon>
        <taxon>Portuninae</taxon>
        <taxon>Portunus</taxon>
    </lineage>
</organism>
<evidence type="ECO:0000313" key="3">
    <source>
        <dbReference type="Proteomes" id="UP000324222"/>
    </source>
</evidence>
<evidence type="ECO:0000256" key="1">
    <source>
        <dbReference type="SAM" id="SignalP"/>
    </source>
</evidence>
<dbReference type="EMBL" id="VSRR010017528">
    <property type="protein sequence ID" value="MPC60448.1"/>
    <property type="molecule type" value="Genomic_DNA"/>
</dbReference>
<evidence type="ECO:0000313" key="2">
    <source>
        <dbReference type="EMBL" id="MPC60448.1"/>
    </source>
</evidence>
<gene>
    <name evidence="2" type="ORF">E2C01_054493</name>
</gene>
<keyword evidence="1" id="KW-0732">Signal</keyword>
<keyword evidence="3" id="KW-1185">Reference proteome</keyword>
<reference evidence="2 3" key="1">
    <citation type="submission" date="2019-05" db="EMBL/GenBank/DDBJ databases">
        <title>Another draft genome of Portunus trituberculatus and its Hox gene families provides insights of decapod evolution.</title>
        <authorList>
            <person name="Jeong J.-H."/>
            <person name="Song I."/>
            <person name="Kim S."/>
            <person name="Choi T."/>
            <person name="Kim D."/>
            <person name="Ryu S."/>
            <person name="Kim W."/>
        </authorList>
    </citation>
    <scope>NUCLEOTIDE SEQUENCE [LARGE SCALE GENOMIC DNA]</scope>
    <source>
        <tissue evidence="2">Muscle</tissue>
    </source>
</reference>
<dbReference type="AlphaFoldDB" id="A0A5B7GTU5"/>
<evidence type="ECO:0008006" key="4">
    <source>
        <dbReference type="Google" id="ProtNLM"/>
    </source>
</evidence>
<name>A0A5B7GTU5_PORTR</name>